<keyword evidence="2" id="KW-0732">Signal</keyword>
<dbReference type="AlphaFoldDB" id="A0AAD0W6N7"/>
<dbReference type="RefSeq" id="WP_088532810.1">
    <property type="nucleotide sequence ID" value="NZ_CP021647.1"/>
</dbReference>
<evidence type="ECO:0000256" key="2">
    <source>
        <dbReference type="SAM" id="SignalP"/>
    </source>
</evidence>
<feature type="region of interest" description="Disordered" evidence="1">
    <location>
        <begin position="329"/>
        <end position="357"/>
    </location>
</feature>
<feature type="signal peptide" evidence="2">
    <location>
        <begin position="1"/>
        <end position="20"/>
    </location>
</feature>
<protein>
    <submittedName>
        <fullName evidence="3">Uncharacterized protein</fullName>
    </submittedName>
</protein>
<feature type="chain" id="PRO_5041980127" evidence="2">
    <location>
        <begin position="21"/>
        <end position="382"/>
    </location>
</feature>
<feature type="compositionally biased region" description="Polar residues" evidence="1">
    <location>
        <begin position="342"/>
        <end position="353"/>
    </location>
</feature>
<organism evidence="3 4">
    <name type="scientific">Pseudoalteromonas piscicida</name>
    <dbReference type="NCBI Taxonomy" id="43662"/>
    <lineage>
        <taxon>Bacteria</taxon>
        <taxon>Pseudomonadati</taxon>
        <taxon>Pseudomonadota</taxon>
        <taxon>Gammaproteobacteria</taxon>
        <taxon>Alteromonadales</taxon>
        <taxon>Pseudoalteromonadaceae</taxon>
        <taxon>Pseudoalteromonas</taxon>
    </lineage>
</organism>
<evidence type="ECO:0000313" key="3">
    <source>
        <dbReference type="EMBL" id="AXR04158.1"/>
    </source>
</evidence>
<evidence type="ECO:0000313" key="4">
    <source>
        <dbReference type="Proteomes" id="UP000258102"/>
    </source>
</evidence>
<sequence length="382" mass="40844">MKVITLLFFILLFNSNSSSASSNEASTSSRDFYESLICDNCGYSEARSIASRSKYVPTMQCVVGSSGGPEDEACYSAANKLVVYDIARESAYGFYIRHKNQGGISLDLTIEIADMQQIPADVITLHKNIVNGYKVMTNVTRSLRQDFSFDSLVSGSTQSSPSLNSRATSANTLATDCSNSPETKAMDLAHNLLARGKLGIEANNRADRDSNYKGSFQDIRITGANFQAAIYSVGIDGTVEYFDTTKQIVTDFTVHSKYFGTDMQNQVVFDLKMLDGTVDAEVNAPRTVIGGVSLLDIQRSGSSVGTIKASQISKCLADAIDKTFPKTVSSSGSIGGGSSSSPNWGNIPLSQGHGNTGGGDSCAHTYHNLNGEPMFSFLGPCP</sequence>
<reference evidence="3 4" key="1">
    <citation type="submission" date="2018-08" db="EMBL/GenBank/DDBJ databases">
        <title>Whole Genome Sequences of Two Pseudoalteromonas piscicida Strains, DE1-A and DE2-A, which Exhibit Strong Antibacterial Activity against Vibrio vulnificus.</title>
        <authorList>
            <person name="Richards G.P."/>
            <person name="Needleman D.S."/>
            <person name="Watson M.A."/>
            <person name="Polson S.W."/>
        </authorList>
    </citation>
    <scope>NUCLEOTIDE SEQUENCE [LARGE SCALE GENOMIC DNA]</scope>
    <source>
        <strain evidence="3 4">DE2-A</strain>
    </source>
</reference>
<proteinExistence type="predicted"/>
<dbReference type="Proteomes" id="UP000258102">
    <property type="component" value="Chromosome 2"/>
</dbReference>
<dbReference type="KEGG" id="ppis:B1L02_21655"/>
<accession>A0AAD0W6N7</accession>
<dbReference type="EMBL" id="CP031762">
    <property type="protein sequence ID" value="AXR04158.1"/>
    <property type="molecule type" value="Genomic_DNA"/>
</dbReference>
<name>A0AAD0W6N7_PSEO7</name>
<gene>
    <name evidence="3" type="ORF">D0511_19635</name>
</gene>
<evidence type="ECO:0000256" key="1">
    <source>
        <dbReference type="SAM" id="MobiDB-lite"/>
    </source>
</evidence>